<name>A0A3S4IC26_AVIVO</name>
<dbReference type="Pfam" id="PF11185">
    <property type="entry name" value="DUF2971"/>
    <property type="match status" value="1"/>
</dbReference>
<proteinExistence type="predicted"/>
<dbReference type="KEGG" id="avt:NCTC3438_00901"/>
<dbReference type="EMBL" id="LR134167">
    <property type="protein sequence ID" value="VEB23274.1"/>
    <property type="molecule type" value="Genomic_DNA"/>
</dbReference>
<organism evidence="1 2">
    <name type="scientific">Avibacterium volantium</name>
    <name type="common">Pasteurella volantium</name>
    <dbReference type="NCBI Taxonomy" id="762"/>
    <lineage>
        <taxon>Bacteria</taxon>
        <taxon>Pseudomonadati</taxon>
        <taxon>Pseudomonadota</taxon>
        <taxon>Gammaproteobacteria</taxon>
        <taxon>Pasteurellales</taxon>
        <taxon>Pasteurellaceae</taxon>
        <taxon>Avibacterium</taxon>
    </lineage>
</organism>
<evidence type="ECO:0000313" key="1">
    <source>
        <dbReference type="EMBL" id="VEB23274.1"/>
    </source>
</evidence>
<evidence type="ECO:0000313" key="2">
    <source>
        <dbReference type="Proteomes" id="UP000268198"/>
    </source>
</evidence>
<dbReference type="AlphaFoldDB" id="A0A3S4IC26"/>
<protein>
    <submittedName>
        <fullName evidence="1">Protein of uncharacterized function (DUF2971)</fullName>
    </submittedName>
</protein>
<dbReference type="InterPro" id="IPR021352">
    <property type="entry name" value="DUF2971"/>
</dbReference>
<keyword evidence="2" id="KW-1185">Reference proteome</keyword>
<dbReference type="OrthoDB" id="199979at2"/>
<sequence length="257" mass="30479">MILNEYLNLDNFIEQREFISFISCFTFNHDSLNQFRLYGKENNREASGVSLVFNVDNFFSSEYIDRFLPFSNLDKDSAILDDSPEENKFPLYRCIYIDPKSDYLSIAKRSKITFFRQYEGGREKWEEYQDKLENIEDTVRVSFKLIKDIIGEINTSDDVVKELLHDILMPLQYLVKHYAFEEEQECRMVSIRSLTKDSNIKVDEQLNSMYIEYPASVSDAVKKVYLSIGAREKEHFFIRKLGDHRKVVLSENPFRQK</sequence>
<accession>A0A3S4IC26</accession>
<gene>
    <name evidence="1" type="ORF">NCTC3438_00901</name>
</gene>
<reference evidence="1 2" key="1">
    <citation type="submission" date="2018-12" db="EMBL/GenBank/DDBJ databases">
        <authorList>
            <consortium name="Pathogen Informatics"/>
        </authorList>
    </citation>
    <scope>NUCLEOTIDE SEQUENCE [LARGE SCALE GENOMIC DNA]</scope>
    <source>
        <strain evidence="1 2">NCTC3438</strain>
    </source>
</reference>
<dbReference type="RefSeq" id="WP_126371747.1">
    <property type="nucleotide sequence ID" value="NZ_LR134167.1"/>
</dbReference>
<dbReference type="Proteomes" id="UP000268198">
    <property type="component" value="Chromosome"/>
</dbReference>